<evidence type="ECO:0000313" key="1">
    <source>
        <dbReference type="EMBL" id="EKC24391.1"/>
    </source>
</evidence>
<sequence length="136" mass="15490">MFESGAWRLGFIVRVLKRNCVGRELNQVDCLEGNHADHYTTDAMPRQLYTALFLVLVALLLSSTPEVSAKSSCSYACMKTLFSCKRRSEGDCCNKFTECFHTCDLAAPPCAGKRGSWNKRYQVSQGYEDRELYPYY</sequence>
<gene>
    <name evidence="1" type="ORF">CGI_10013389</name>
</gene>
<protein>
    <submittedName>
        <fullName evidence="1">Uncharacterized protein</fullName>
    </submittedName>
</protein>
<dbReference type="InParanoid" id="K1QS26"/>
<dbReference type="HOGENOM" id="CLU_1877422_0_0_1"/>
<organism evidence="1">
    <name type="scientific">Magallana gigas</name>
    <name type="common">Pacific oyster</name>
    <name type="synonym">Crassostrea gigas</name>
    <dbReference type="NCBI Taxonomy" id="29159"/>
    <lineage>
        <taxon>Eukaryota</taxon>
        <taxon>Metazoa</taxon>
        <taxon>Spiralia</taxon>
        <taxon>Lophotrochozoa</taxon>
        <taxon>Mollusca</taxon>
        <taxon>Bivalvia</taxon>
        <taxon>Autobranchia</taxon>
        <taxon>Pteriomorphia</taxon>
        <taxon>Ostreida</taxon>
        <taxon>Ostreoidea</taxon>
        <taxon>Ostreidae</taxon>
        <taxon>Magallana</taxon>
    </lineage>
</organism>
<accession>K1QS26</accession>
<dbReference type="EMBL" id="JH817102">
    <property type="protein sequence ID" value="EKC24391.1"/>
    <property type="molecule type" value="Genomic_DNA"/>
</dbReference>
<proteinExistence type="predicted"/>
<dbReference type="AlphaFoldDB" id="K1QS26"/>
<name>K1QS26_MAGGI</name>
<reference evidence="1" key="1">
    <citation type="journal article" date="2012" name="Nature">
        <title>The oyster genome reveals stress adaptation and complexity of shell formation.</title>
        <authorList>
            <person name="Zhang G."/>
            <person name="Fang X."/>
            <person name="Guo X."/>
            <person name="Li L."/>
            <person name="Luo R."/>
            <person name="Xu F."/>
            <person name="Yang P."/>
            <person name="Zhang L."/>
            <person name="Wang X."/>
            <person name="Qi H."/>
            <person name="Xiong Z."/>
            <person name="Que H."/>
            <person name="Xie Y."/>
            <person name="Holland P.W."/>
            <person name="Paps J."/>
            <person name="Zhu Y."/>
            <person name="Wu F."/>
            <person name="Chen Y."/>
            <person name="Wang J."/>
            <person name="Peng C."/>
            <person name="Meng J."/>
            <person name="Yang L."/>
            <person name="Liu J."/>
            <person name="Wen B."/>
            <person name="Zhang N."/>
            <person name="Huang Z."/>
            <person name="Zhu Q."/>
            <person name="Feng Y."/>
            <person name="Mount A."/>
            <person name="Hedgecock D."/>
            <person name="Xu Z."/>
            <person name="Liu Y."/>
            <person name="Domazet-Loso T."/>
            <person name="Du Y."/>
            <person name="Sun X."/>
            <person name="Zhang S."/>
            <person name="Liu B."/>
            <person name="Cheng P."/>
            <person name="Jiang X."/>
            <person name="Li J."/>
            <person name="Fan D."/>
            <person name="Wang W."/>
            <person name="Fu W."/>
            <person name="Wang T."/>
            <person name="Wang B."/>
            <person name="Zhang J."/>
            <person name="Peng Z."/>
            <person name="Li Y."/>
            <person name="Li N."/>
            <person name="Wang J."/>
            <person name="Chen M."/>
            <person name="He Y."/>
            <person name="Tan F."/>
            <person name="Song X."/>
            <person name="Zheng Q."/>
            <person name="Huang R."/>
            <person name="Yang H."/>
            <person name="Du X."/>
            <person name="Chen L."/>
            <person name="Yang M."/>
            <person name="Gaffney P.M."/>
            <person name="Wang S."/>
            <person name="Luo L."/>
            <person name="She Z."/>
            <person name="Ming Y."/>
            <person name="Huang W."/>
            <person name="Zhang S."/>
            <person name="Huang B."/>
            <person name="Zhang Y."/>
            <person name="Qu T."/>
            <person name="Ni P."/>
            <person name="Miao G."/>
            <person name="Wang J."/>
            <person name="Wang Q."/>
            <person name="Steinberg C.E."/>
            <person name="Wang H."/>
            <person name="Li N."/>
            <person name="Qian L."/>
            <person name="Zhang G."/>
            <person name="Li Y."/>
            <person name="Yang H."/>
            <person name="Liu X."/>
            <person name="Wang J."/>
            <person name="Yin Y."/>
            <person name="Wang J."/>
        </authorList>
    </citation>
    <scope>NUCLEOTIDE SEQUENCE [LARGE SCALE GENOMIC DNA]</scope>
    <source>
        <strain evidence="1">05x7-T-G4-1.051#20</strain>
    </source>
</reference>